<feature type="chain" id="PRO_5030053743" description="Peptidase C-terminal archaeal/bacterial domain-containing protein" evidence="1">
    <location>
        <begin position="25"/>
        <end position="596"/>
    </location>
</feature>
<dbReference type="Pfam" id="PF04151">
    <property type="entry name" value="PPC"/>
    <property type="match status" value="1"/>
</dbReference>
<organism evidence="3 4">
    <name type="scientific">Candidatus Thermofonsia Clade 1 bacterium</name>
    <dbReference type="NCBI Taxonomy" id="2364210"/>
    <lineage>
        <taxon>Bacteria</taxon>
        <taxon>Bacillati</taxon>
        <taxon>Chloroflexota</taxon>
        <taxon>Candidatus Thermofontia</taxon>
        <taxon>Candidatus Thermofonsia Clade 1</taxon>
    </lineage>
</organism>
<dbReference type="InterPro" id="IPR007280">
    <property type="entry name" value="Peptidase_C_arc/bac"/>
</dbReference>
<dbReference type="InterPro" id="IPR011042">
    <property type="entry name" value="6-blade_b-propeller_TolB-like"/>
</dbReference>
<dbReference type="Gene3D" id="2.60.120.380">
    <property type="match status" value="1"/>
</dbReference>
<sequence>MSARLCLCLLALIVALSAPQPLGAQTDSQRYYSAALGVTFAYPSAWTLRENPATQTVLAAPKGDWEGLAEGKAPSGLLFSLTFSTFRLMGIPNAEAFPSLLLKYATGGRRALSPTRLGGAAGMQLLERDSAHNLAIYTALLSVGGRRVAILRAVSTLAVWQGDGEATLQQLLASLSFFPPTEGVDADRIDVPLWQLSTEHLPDLSAIAVSADGSLIFAADARRGIQPISANGVAQPELLAFAPIQHYAQIVTRADGSQYIADPISQIVWRRAPESETVTRFFGGTRGTGRGAFGEGMPRQFVFSGENVYVVDENVDGVRVQVFSLGGRAVTAWRLADALPNVRNVLLGADRQGNLYLLANGTNGLLKLYADGRVAQRGIGGQWLAESEPLALALDRFNNFYVATADQGILMLSPEGALLGIIGTPYDEMAPPKLGQLARPIALAPAPTGDLLYVADAGKYPQVVAFVLDRNLAESIDRGSADQGEIAYGETRHGALSDQHFVHRYAFNGKAGESVTLTLRAERFDAYLELLDPDGRLIAANDDLRAPTPPYAATDAQIADFRLPQNGRYTVRVTRFGRETARGAFGNYSLRLGRAP</sequence>
<name>A0A2M8PIE5_9CHLR</name>
<dbReference type="Gene3D" id="2.120.10.30">
    <property type="entry name" value="TolB, C-terminal domain"/>
    <property type="match status" value="1"/>
</dbReference>
<feature type="domain" description="Peptidase C-terminal archaeal/bacterial" evidence="2">
    <location>
        <begin position="502"/>
        <end position="574"/>
    </location>
</feature>
<dbReference type="Proteomes" id="UP000229681">
    <property type="component" value="Unassembled WGS sequence"/>
</dbReference>
<evidence type="ECO:0000313" key="3">
    <source>
        <dbReference type="EMBL" id="PJF37323.1"/>
    </source>
</evidence>
<proteinExistence type="predicted"/>
<feature type="signal peptide" evidence="1">
    <location>
        <begin position="1"/>
        <end position="24"/>
    </location>
</feature>
<protein>
    <recommendedName>
        <fullName evidence="2">Peptidase C-terminal archaeal/bacterial domain-containing protein</fullName>
    </recommendedName>
</protein>
<gene>
    <name evidence="3" type="ORF">CUN49_00775</name>
</gene>
<dbReference type="EMBL" id="PGTM01000005">
    <property type="protein sequence ID" value="PJF37323.1"/>
    <property type="molecule type" value="Genomic_DNA"/>
</dbReference>
<evidence type="ECO:0000313" key="4">
    <source>
        <dbReference type="Proteomes" id="UP000229681"/>
    </source>
</evidence>
<dbReference type="SUPFAM" id="SSF101898">
    <property type="entry name" value="NHL repeat"/>
    <property type="match status" value="1"/>
</dbReference>
<evidence type="ECO:0000256" key="1">
    <source>
        <dbReference type="SAM" id="SignalP"/>
    </source>
</evidence>
<comment type="caution">
    <text evidence="3">The sequence shown here is derived from an EMBL/GenBank/DDBJ whole genome shotgun (WGS) entry which is preliminary data.</text>
</comment>
<accession>A0A2M8PIE5</accession>
<reference evidence="3 4" key="1">
    <citation type="submission" date="2017-11" db="EMBL/GenBank/DDBJ databases">
        <title>Evolution of Phototrophy in the Chloroflexi Phylum Driven by Horizontal Gene Transfer.</title>
        <authorList>
            <person name="Ward L.M."/>
            <person name="Hemp J."/>
            <person name="Shih P.M."/>
            <person name="Mcglynn S.E."/>
            <person name="Fischer W."/>
        </authorList>
    </citation>
    <scope>NUCLEOTIDE SEQUENCE [LARGE SCALE GENOMIC DNA]</scope>
    <source>
        <strain evidence="3">JP3_13</strain>
    </source>
</reference>
<evidence type="ECO:0000259" key="2">
    <source>
        <dbReference type="Pfam" id="PF04151"/>
    </source>
</evidence>
<dbReference type="AlphaFoldDB" id="A0A2M8PIE5"/>
<keyword evidence="1" id="KW-0732">Signal</keyword>